<keyword evidence="5" id="KW-1185">Reference proteome</keyword>
<reference evidence="4 5" key="1">
    <citation type="submission" date="2024-04" db="EMBL/GenBank/DDBJ databases">
        <title>Tritrichomonas musculus Genome.</title>
        <authorList>
            <person name="Alves-Ferreira E."/>
            <person name="Grigg M."/>
            <person name="Lorenzi H."/>
            <person name="Galac M."/>
        </authorList>
    </citation>
    <scope>NUCLEOTIDE SEQUENCE [LARGE SCALE GENOMIC DNA]</scope>
    <source>
        <strain evidence="4 5">EAF2021</strain>
    </source>
</reference>
<dbReference type="PRINTS" id="PR01217">
    <property type="entry name" value="PRICHEXTENSN"/>
</dbReference>
<feature type="chain" id="PRO_5047443033" evidence="3">
    <location>
        <begin position="21"/>
        <end position="1260"/>
    </location>
</feature>
<sequence>MNLTLVQLLLFRSAFQNGFAFSQPGIDLTLATKLHNINIFNSRFTYYTTEFLKSSLNSANIRLSHSSFDHFLSPSFTISSKRVSGYTNISFRARVDFPSTTTDLELYYCKWSNFVSNSVSGACFGIESKINTKIIGCTFSTITISTIYSTGKGAFMIVSNKEDSSTGFQLTDNIMSNISSTDLISNGMYHAFYVINKGPSTIEYNSMELMAKGGSYSCLLQSFTTTSISNSNFTNCYCKIGSGLNVECFDDSLTNIRYSLLSKLGGLELLRFSYSPQSDGSRATDNKQIAKVYIDHVSFYDNEGAFLITFNNYLYGSLSGSEALNSNFEFDFGISYSEFFGNKNMTYPIYIRDPSPEIFSIIELTNCVSDSKLIIQYKVGELYDYALSAGWKIVPRPTPVATPYPTIILEPTPTETPKPTVTETPKPTVTETPKPTVTETPKPTVTETPKPTVTETPKPTVTETPKPTVTETPKPTVTETPKPTVTETPKPTVTETPKPTVTETPKPTVTATPKPTITATPKPTVTETPKPTVTETPKPTVTATPKPTITATPKPTVTETPKPTVTETPKPTVTETPKPTVTETPKPTVTETPKPTVTETPKPTVTETPKPTVTETPKPTVTETPKPTVTETPKPTVTETPKPTVTETPKPTVTETPKPTVTETPKPTVTETPKPTVTETPKPTVTETPKPTVTATPKPTVTETPKPTVTATPKPTITATPKPTVTETPKPTPIASPKPTVTETPKPTVTETPKPTVTETPKPTVTETPKPTVTETPKPTVTETPKPTVTETPKPTVTETPKPTVTETPKPTVTETPKPTVTVPPKQTVTTTLIPTSNPTPKPTSTEIPQETESPIPILPTEDPVSIVKNGDIFTTTSSTSSVLIEGDATINLATANNLQLSSYNSSPSSHINLYGEGIKQIQDSKDVELSVKEFNNIVIDVYDQDSNLQSNIAIPIVVSEVGNFEINYAANNKETANYGKTEEEINQIVIKSIQAPVKTNDFTSYISSNSKLDVQNLYFTKSANFLPNKKEKNSKANPQGKILHQAIVSRSKYPSTVRSVLINEGIQAELSNFTISNEINLSQNSILDLKQTQVDFRTIIRLETDTLDSIGQIHIGESSSKGSLTSSDFSFIPHEIKVKNYDNQIFSNKYSIVRGISDENCQQMVVTFQPQTNIAGDPYRSSCADNQLFIYSEPLSPAITKSKKFNSALIAVIIIGCLIVIGIIGTLISLKRRKSRKALMDTSDAFDLQMNHNNPALFA</sequence>
<feature type="compositionally biased region" description="Low complexity" evidence="1">
    <location>
        <begin position="410"/>
        <end position="729"/>
    </location>
</feature>
<keyword evidence="2" id="KW-0812">Transmembrane</keyword>
<comment type="caution">
    <text evidence="4">The sequence shown here is derived from an EMBL/GenBank/DDBJ whole genome shotgun (WGS) entry which is preliminary data.</text>
</comment>
<evidence type="ECO:0000256" key="3">
    <source>
        <dbReference type="SAM" id="SignalP"/>
    </source>
</evidence>
<gene>
    <name evidence="4" type="ORF">M9Y10_027428</name>
</gene>
<feature type="transmembrane region" description="Helical" evidence="2">
    <location>
        <begin position="1209"/>
        <end position="1231"/>
    </location>
</feature>
<evidence type="ECO:0000313" key="4">
    <source>
        <dbReference type="EMBL" id="KAK8841228.1"/>
    </source>
</evidence>
<organism evidence="4 5">
    <name type="scientific">Tritrichomonas musculus</name>
    <dbReference type="NCBI Taxonomy" id="1915356"/>
    <lineage>
        <taxon>Eukaryota</taxon>
        <taxon>Metamonada</taxon>
        <taxon>Parabasalia</taxon>
        <taxon>Tritrichomonadida</taxon>
        <taxon>Tritrichomonadidae</taxon>
        <taxon>Tritrichomonas</taxon>
    </lineage>
</organism>
<protein>
    <submittedName>
        <fullName evidence="4">Uncharacterized protein</fullName>
    </submittedName>
</protein>
<feature type="signal peptide" evidence="3">
    <location>
        <begin position="1"/>
        <end position="20"/>
    </location>
</feature>
<keyword evidence="2" id="KW-1133">Transmembrane helix</keyword>
<dbReference type="PANTHER" id="PTHR47641">
    <property type="entry name" value="PERIAXIN-LIKE"/>
    <property type="match status" value="1"/>
</dbReference>
<evidence type="ECO:0000256" key="1">
    <source>
        <dbReference type="SAM" id="MobiDB-lite"/>
    </source>
</evidence>
<feature type="compositionally biased region" description="Low complexity" evidence="1">
    <location>
        <begin position="737"/>
        <end position="846"/>
    </location>
</feature>
<name>A0ABR2H4T6_9EUKA</name>
<evidence type="ECO:0000313" key="5">
    <source>
        <dbReference type="Proteomes" id="UP001470230"/>
    </source>
</evidence>
<dbReference type="PANTHER" id="PTHR47641:SF1">
    <property type="entry name" value="GOLGI-ASSOCIATED OLFACTORY SIGNALING REGULATOR"/>
    <property type="match status" value="1"/>
</dbReference>
<feature type="region of interest" description="Disordered" evidence="1">
    <location>
        <begin position="402"/>
        <end position="862"/>
    </location>
</feature>
<keyword evidence="2" id="KW-0472">Membrane</keyword>
<keyword evidence="3" id="KW-0732">Signal</keyword>
<dbReference type="EMBL" id="JAPFFF010000042">
    <property type="protein sequence ID" value="KAK8841228.1"/>
    <property type="molecule type" value="Genomic_DNA"/>
</dbReference>
<accession>A0ABR2H4T6</accession>
<dbReference type="Proteomes" id="UP001470230">
    <property type="component" value="Unassembled WGS sequence"/>
</dbReference>
<evidence type="ECO:0000256" key="2">
    <source>
        <dbReference type="SAM" id="Phobius"/>
    </source>
</evidence>
<proteinExistence type="predicted"/>